<dbReference type="InterPro" id="IPR036291">
    <property type="entry name" value="NAD(P)-bd_dom_sf"/>
</dbReference>
<dbReference type="PANTHER" id="PTHR43401:SF5">
    <property type="entry name" value="ALCOHOL DEHYDROGENASE-RELATED"/>
    <property type="match status" value="1"/>
</dbReference>
<proteinExistence type="inferred from homology"/>
<dbReference type="GO" id="GO:0043168">
    <property type="term" value="F:anion binding"/>
    <property type="evidence" value="ECO:0007669"/>
    <property type="project" value="UniProtKB-ARBA"/>
</dbReference>
<gene>
    <name evidence="6" type="ORF">SAMN05421809_2707</name>
</gene>
<evidence type="ECO:0000313" key="6">
    <source>
        <dbReference type="EMBL" id="SIR89253.1"/>
    </source>
</evidence>
<dbReference type="InterPro" id="IPR013154">
    <property type="entry name" value="ADH-like_N"/>
</dbReference>
<keyword evidence="1 4" id="KW-0479">Metal-binding</keyword>
<evidence type="ECO:0000256" key="3">
    <source>
        <dbReference type="ARBA" id="ARBA00023002"/>
    </source>
</evidence>
<evidence type="ECO:0000256" key="1">
    <source>
        <dbReference type="ARBA" id="ARBA00022723"/>
    </source>
</evidence>
<feature type="domain" description="Enoyl reductase (ER)" evidence="5">
    <location>
        <begin position="19"/>
        <end position="359"/>
    </location>
</feature>
<dbReference type="Gene3D" id="3.90.180.10">
    <property type="entry name" value="Medium-chain alcohol dehydrogenases, catalytic domain"/>
    <property type="match status" value="1"/>
</dbReference>
<dbReference type="AlphaFoldDB" id="A0A1N7EMD7"/>
<evidence type="ECO:0000259" key="5">
    <source>
        <dbReference type="SMART" id="SM00829"/>
    </source>
</evidence>
<dbReference type="PROSITE" id="PS00059">
    <property type="entry name" value="ADH_ZINC"/>
    <property type="match status" value="1"/>
</dbReference>
<dbReference type="InterPro" id="IPR050129">
    <property type="entry name" value="Zn_alcohol_dh"/>
</dbReference>
<dbReference type="STRING" id="588898.BB347_15225"/>
<sequence length="362" mass="38225">MVYGSNNQPMRAAVLEEHGEPLSIEDVDAPEPDPRGAVVEVEACGVCRSDWHGWQGDWGWLGLETQQGQILGHEPAGTVIAVGDEIENVSEGDHVAVPFNLGDGTCHECRRGHSNTCENVMPLGFVPPVQGAFAEQVHVPAADHNLVQLPDGVSSVDMAGLGCRFMTSFHALAHRADVSAGDWVSVHGVGGVGLSAVHIADALGANVIAVDLKEQKLEKAEELGAVETVNAGDADDVAAEVKAIADGGADVSMDALGIETTSQNSVQSLGNRGQHLQVGLTTQDEQGMITVPSDAMVMQEIEFIGSLGMPPTRYDEIFRMVSTGKLRPADVVSETIDLEDVSDKLAAMTDYETEGIPVIDSF</sequence>
<protein>
    <submittedName>
        <fullName evidence="6">Alcohol dehydrogenase</fullName>
    </submittedName>
</protein>
<comment type="similarity">
    <text evidence="4">Belongs to the zinc-containing alcohol dehydrogenase family.</text>
</comment>
<dbReference type="Pfam" id="PF00107">
    <property type="entry name" value="ADH_zinc_N"/>
    <property type="match status" value="1"/>
</dbReference>
<reference evidence="6 7" key="1">
    <citation type="submission" date="2017-01" db="EMBL/GenBank/DDBJ databases">
        <authorList>
            <person name="Mah S.A."/>
            <person name="Swanson W.J."/>
            <person name="Moy G.W."/>
            <person name="Vacquier V.D."/>
        </authorList>
    </citation>
    <scope>NUCLEOTIDE SEQUENCE [LARGE SCALE GENOMIC DNA]</scope>
    <source>
        <strain evidence="6 7">CGMCC 1.8909</strain>
    </source>
</reference>
<evidence type="ECO:0000256" key="4">
    <source>
        <dbReference type="RuleBase" id="RU361277"/>
    </source>
</evidence>
<dbReference type="InterPro" id="IPR011032">
    <property type="entry name" value="GroES-like_sf"/>
</dbReference>
<dbReference type="EMBL" id="FTNP01000004">
    <property type="protein sequence ID" value="SIR89253.1"/>
    <property type="molecule type" value="Genomic_DNA"/>
</dbReference>
<comment type="cofactor">
    <cofactor evidence="4">
        <name>Zn(2+)</name>
        <dbReference type="ChEBI" id="CHEBI:29105"/>
    </cofactor>
</comment>
<name>A0A1N7EMD7_9EURY</name>
<dbReference type="GO" id="GO:0030554">
    <property type="term" value="F:adenyl nucleotide binding"/>
    <property type="evidence" value="ECO:0007669"/>
    <property type="project" value="UniProtKB-ARBA"/>
</dbReference>
<dbReference type="PANTHER" id="PTHR43401">
    <property type="entry name" value="L-THREONINE 3-DEHYDROGENASE"/>
    <property type="match status" value="1"/>
</dbReference>
<dbReference type="SMART" id="SM00829">
    <property type="entry name" value="PKS_ER"/>
    <property type="match status" value="1"/>
</dbReference>
<evidence type="ECO:0000256" key="2">
    <source>
        <dbReference type="ARBA" id="ARBA00022833"/>
    </source>
</evidence>
<organism evidence="6 7">
    <name type="scientific">Natronorubrum daqingense</name>
    <dbReference type="NCBI Taxonomy" id="588898"/>
    <lineage>
        <taxon>Archaea</taxon>
        <taxon>Methanobacteriati</taxon>
        <taxon>Methanobacteriota</taxon>
        <taxon>Stenosarchaea group</taxon>
        <taxon>Halobacteria</taxon>
        <taxon>Halobacteriales</taxon>
        <taxon>Natrialbaceae</taxon>
        <taxon>Natronorubrum</taxon>
    </lineage>
</organism>
<dbReference type="GO" id="GO:0016616">
    <property type="term" value="F:oxidoreductase activity, acting on the CH-OH group of donors, NAD or NADP as acceptor"/>
    <property type="evidence" value="ECO:0007669"/>
    <property type="project" value="UniProtKB-ARBA"/>
</dbReference>
<dbReference type="InterPro" id="IPR002328">
    <property type="entry name" value="ADH_Zn_CS"/>
</dbReference>
<dbReference type="Proteomes" id="UP000185687">
    <property type="component" value="Unassembled WGS sequence"/>
</dbReference>
<dbReference type="SUPFAM" id="SSF50129">
    <property type="entry name" value="GroES-like"/>
    <property type="match status" value="1"/>
</dbReference>
<dbReference type="GO" id="GO:0051262">
    <property type="term" value="P:protein tetramerization"/>
    <property type="evidence" value="ECO:0007669"/>
    <property type="project" value="UniProtKB-ARBA"/>
</dbReference>
<dbReference type="CDD" id="cd08260">
    <property type="entry name" value="Zn_ADH6"/>
    <property type="match status" value="1"/>
</dbReference>
<accession>A0A1N7EMD7</accession>
<dbReference type="Pfam" id="PF08240">
    <property type="entry name" value="ADH_N"/>
    <property type="match status" value="1"/>
</dbReference>
<keyword evidence="7" id="KW-1185">Reference proteome</keyword>
<dbReference type="InterPro" id="IPR013149">
    <property type="entry name" value="ADH-like_C"/>
</dbReference>
<dbReference type="GO" id="GO:0008270">
    <property type="term" value="F:zinc ion binding"/>
    <property type="evidence" value="ECO:0007669"/>
    <property type="project" value="InterPro"/>
</dbReference>
<dbReference type="SUPFAM" id="SSF51735">
    <property type="entry name" value="NAD(P)-binding Rossmann-fold domains"/>
    <property type="match status" value="1"/>
</dbReference>
<keyword evidence="3" id="KW-0560">Oxidoreductase</keyword>
<dbReference type="GO" id="GO:0044281">
    <property type="term" value="P:small molecule metabolic process"/>
    <property type="evidence" value="ECO:0007669"/>
    <property type="project" value="UniProtKB-ARBA"/>
</dbReference>
<keyword evidence="2 4" id="KW-0862">Zinc</keyword>
<evidence type="ECO:0000313" key="7">
    <source>
        <dbReference type="Proteomes" id="UP000185687"/>
    </source>
</evidence>
<dbReference type="InterPro" id="IPR020843">
    <property type="entry name" value="ER"/>
</dbReference>